<sequence length="305" mass="35217">MLLKKERHIITWTQQKDDIIRERIKINGTKNWAIIASQFKDKLTQKCRRRWYTYLNADFERGSWSPEEDKLLCEAQKRYGNRWTEIVKVVSCRSGNAVKNRFTTLLKKEAKREALSKENINLGNSLNNKQDLAANGSSESLPLLKKMKTDSIENCNLEAQLVGDFGNGETQQLRTPFTNLTPFFSKVKGKFLERDDPKITSLMQQAELLNSLAVKVKTENTDQSFDNAWKELQDYLNRTNCSQLGRHENSQTNLTPLDFKGMEDNFRNTNMENQLCWRQPELYESPASSVYSTGTTQQSHTAGEK</sequence>
<gene>
    <name evidence="3" type="ORF">GIB67_009365</name>
</gene>
<dbReference type="Pfam" id="PF00249">
    <property type="entry name" value="Myb_DNA-binding"/>
    <property type="match status" value="2"/>
</dbReference>
<dbReference type="OrthoDB" id="2143914at2759"/>
<dbReference type="SUPFAM" id="SSF46689">
    <property type="entry name" value="Homeodomain-like"/>
    <property type="match status" value="2"/>
</dbReference>
<dbReference type="Proteomes" id="UP000541444">
    <property type="component" value="Unassembled WGS sequence"/>
</dbReference>
<dbReference type="CDD" id="cd00167">
    <property type="entry name" value="SANT"/>
    <property type="match status" value="2"/>
</dbReference>
<feature type="domain" description="Myb-like" evidence="1">
    <location>
        <begin position="56"/>
        <end position="106"/>
    </location>
</feature>
<evidence type="ECO:0000313" key="3">
    <source>
        <dbReference type="EMBL" id="KAF6161486.1"/>
    </source>
</evidence>
<dbReference type="PANTHER" id="PTHR45614:SF76">
    <property type="entry name" value="TRANSCRIPTION FACTOR MYB124"/>
    <property type="match status" value="1"/>
</dbReference>
<dbReference type="GO" id="GO:0000978">
    <property type="term" value="F:RNA polymerase II cis-regulatory region sequence-specific DNA binding"/>
    <property type="evidence" value="ECO:0007669"/>
    <property type="project" value="TreeGrafter"/>
</dbReference>
<accession>A0A7J7N300</accession>
<dbReference type="Gene3D" id="1.10.10.60">
    <property type="entry name" value="Homeodomain-like"/>
    <property type="match status" value="2"/>
</dbReference>
<dbReference type="PROSITE" id="PS51294">
    <property type="entry name" value="HTH_MYB"/>
    <property type="match status" value="2"/>
</dbReference>
<dbReference type="InterPro" id="IPR001005">
    <property type="entry name" value="SANT/Myb"/>
</dbReference>
<dbReference type="GO" id="GO:0005634">
    <property type="term" value="C:nucleus"/>
    <property type="evidence" value="ECO:0007669"/>
    <property type="project" value="TreeGrafter"/>
</dbReference>
<dbReference type="InterPro" id="IPR017930">
    <property type="entry name" value="Myb_dom"/>
</dbReference>
<reference evidence="3 4" key="1">
    <citation type="journal article" date="2020" name="IScience">
        <title>Genome Sequencing of the Endangered Kingdonia uniflora (Circaeasteraceae, Ranunculales) Reveals Potential Mechanisms of Evolutionary Specialization.</title>
        <authorList>
            <person name="Sun Y."/>
            <person name="Deng T."/>
            <person name="Zhang A."/>
            <person name="Moore M.J."/>
            <person name="Landis J.B."/>
            <person name="Lin N."/>
            <person name="Zhang H."/>
            <person name="Zhang X."/>
            <person name="Huang J."/>
            <person name="Zhang X."/>
            <person name="Sun H."/>
            <person name="Wang H."/>
        </authorList>
    </citation>
    <scope>NUCLEOTIDE SEQUENCE [LARGE SCALE GENOMIC DNA]</scope>
    <source>
        <strain evidence="3">TB1705</strain>
        <tissue evidence="3">Leaf</tissue>
    </source>
</reference>
<feature type="domain" description="Myb-like" evidence="1">
    <location>
        <begin position="12"/>
        <end position="55"/>
    </location>
</feature>
<name>A0A7J7N300_9MAGN</name>
<proteinExistence type="predicted"/>
<feature type="domain" description="HTH myb-type" evidence="2">
    <location>
        <begin position="56"/>
        <end position="110"/>
    </location>
</feature>
<keyword evidence="4" id="KW-1185">Reference proteome</keyword>
<dbReference type="EMBL" id="JACGCM010001129">
    <property type="protein sequence ID" value="KAF6161486.1"/>
    <property type="molecule type" value="Genomic_DNA"/>
</dbReference>
<evidence type="ECO:0000259" key="2">
    <source>
        <dbReference type="PROSITE" id="PS51294"/>
    </source>
</evidence>
<dbReference type="GO" id="GO:0000981">
    <property type="term" value="F:DNA-binding transcription factor activity, RNA polymerase II-specific"/>
    <property type="evidence" value="ECO:0007669"/>
    <property type="project" value="TreeGrafter"/>
</dbReference>
<dbReference type="InterPro" id="IPR050560">
    <property type="entry name" value="MYB_TF"/>
</dbReference>
<comment type="caution">
    <text evidence="3">The sequence shown here is derived from an EMBL/GenBank/DDBJ whole genome shotgun (WGS) entry which is preliminary data.</text>
</comment>
<organism evidence="3 4">
    <name type="scientific">Kingdonia uniflora</name>
    <dbReference type="NCBI Taxonomy" id="39325"/>
    <lineage>
        <taxon>Eukaryota</taxon>
        <taxon>Viridiplantae</taxon>
        <taxon>Streptophyta</taxon>
        <taxon>Embryophyta</taxon>
        <taxon>Tracheophyta</taxon>
        <taxon>Spermatophyta</taxon>
        <taxon>Magnoliopsida</taxon>
        <taxon>Ranunculales</taxon>
        <taxon>Circaeasteraceae</taxon>
        <taxon>Kingdonia</taxon>
    </lineage>
</organism>
<feature type="domain" description="HTH myb-type" evidence="2">
    <location>
        <begin position="4"/>
        <end position="55"/>
    </location>
</feature>
<dbReference type="InterPro" id="IPR009057">
    <property type="entry name" value="Homeodomain-like_sf"/>
</dbReference>
<dbReference type="AlphaFoldDB" id="A0A7J7N300"/>
<evidence type="ECO:0000259" key="1">
    <source>
        <dbReference type="PROSITE" id="PS50090"/>
    </source>
</evidence>
<evidence type="ECO:0000313" key="4">
    <source>
        <dbReference type="Proteomes" id="UP000541444"/>
    </source>
</evidence>
<dbReference type="SMART" id="SM00717">
    <property type="entry name" value="SANT"/>
    <property type="match status" value="2"/>
</dbReference>
<protein>
    <submittedName>
        <fullName evidence="3">Uncharacterized protein</fullName>
    </submittedName>
</protein>
<dbReference type="PANTHER" id="PTHR45614">
    <property type="entry name" value="MYB PROTEIN-RELATED"/>
    <property type="match status" value="1"/>
</dbReference>
<dbReference type="PROSITE" id="PS50090">
    <property type="entry name" value="MYB_LIKE"/>
    <property type="match status" value="2"/>
</dbReference>